<dbReference type="InterPro" id="IPR000073">
    <property type="entry name" value="AB_hydrolase_1"/>
</dbReference>
<dbReference type="PANTHER" id="PTHR46438:SF11">
    <property type="entry name" value="LIPASE-RELATED"/>
    <property type="match status" value="1"/>
</dbReference>
<reference evidence="3" key="1">
    <citation type="journal article" date="2019" name="Int. J. Syst. Evol. Microbiol.">
        <title>The Global Catalogue of Microorganisms (GCM) 10K type strain sequencing project: providing services to taxonomists for standard genome sequencing and annotation.</title>
        <authorList>
            <consortium name="The Broad Institute Genomics Platform"/>
            <consortium name="The Broad Institute Genome Sequencing Center for Infectious Disease"/>
            <person name="Wu L."/>
            <person name="Ma J."/>
        </authorList>
    </citation>
    <scope>NUCLEOTIDE SEQUENCE [LARGE SCALE GENOMIC DNA]</scope>
    <source>
        <strain evidence="3">JCM 15976</strain>
    </source>
</reference>
<gene>
    <name evidence="2" type="ORF">GCM10009431_07350</name>
</gene>
<protein>
    <submittedName>
        <fullName evidence="2">Alpha/beta hydrolase</fullName>
    </submittedName>
</protein>
<proteinExistence type="predicted"/>
<evidence type="ECO:0000313" key="3">
    <source>
        <dbReference type="Proteomes" id="UP001500736"/>
    </source>
</evidence>
<organism evidence="2 3">
    <name type="scientific">Gaetbulibacter jejuensis</name>
    <dbReference type="NCBI Taxonomy" id="584607"/>
    <lineage>
        <taxon>Bacteria</taxon>
        <taxon>Pseudomonadati</taxon>
        <taxon>Bacteroidota</taxon>
        <taxon>Flavobacteriia</taxon>
        <taxon>Flavobacteriales</taxon>
        <taxon>Flavobacteriaceae</taxon>
        <taxon>Gaetbulibacter</taxon>
    </lineage>
</organism>
<dbReference type="InterPro" id="IPR029058">
    <property type="entry name" value="AB_hydrolase_fold"/>
</dbReference>
<dbReference type="PANTHER" id="PTHR46438">
    <property type="entry name" value="ALPHA/BETA-HYDROLASES SUPERFAMILY PROTEIN"/>
    <property type="match status" value="1"/>
</dbReference>
<dbReference type="Proteomes" id="UP001500736">
    <property type="component" value="Unassembled WGS sequence"/>
</dbReference>
<dbReference type="GO" id="GO:0016787">
    <property type="term" value="F:hydrolase activity"/>
    <property type="evidence" value="ECO:0007669"/>
    <property type="project" value="UniProtKB-KW"/>
</dbReference>
<evidence type="ECO:0000259" key="1">
    <source>
        <dbReference type="Pfam" id="PF00561"/>
    </source>
</evidence>
<keyword evidence="3" id="KW-1185">Reference proteome</keyword>
<dbReference type="RefSeq" id="WP_343795868.1">
    <property type="nucleotide sequence ID" value="NZ_BAAAGF010000001.1"/>
</dbReference>
<sequence>MKQIILMLIILPLVTYAQTCDKIMKNIVSKYEYETHFVNLDTIEIAYIKEGKGEKTLLFVHGLSSNAGAWSKNIKTLKENFTCVALDLPGYGKSSKPENASYTPSYFAKTITAFIDELKLKNVILIGHSMGGQAAIKLAINSPEKIDKLILVAPAGIETFSEAHGIIMKTMFTPEFVASTNNEQIKNNYALNFYKQPNEVDKMIEDRIAIKEAIDFEAHCIAISKSIAGMLNDPVVDDLAKIPHKTLVLYGKNDRLIPNRYFHPDLDVAKVGEKAKELIMNSQLNFVEESGHFLQFEQSEKVNFLIKEFIEKD</sequence>
<feature type="domain" description="AB hydrolase-1" evidence="1">
    <location>
        <begin position="56"/>
        <end position="175"/>
    </location>
</feature>
<dbReference type="Pfam" id="PF00561">
    <property type="entry name" value="Abhydrolase_1"/>
    <property type="match status" value="1"/>
</dbReference>
<evidence type="ECO:0000313" key="2">
    <source>
        <dbReference type="EMBL" id="GAA0738921.1"/>
    </source>
</evidence>
<dbReference type="EMBL" id="BAAAGF010000001">
    <property type="protein sequence ID" value="GAA0738921.1"/>
    <property type="molecule type" value="Genomic_DNA"/>
</dbReference>
<dbReference type="PRINTS" id="PR00111">
    <property type="entry name" value="ABHYDROLASE"/>
</dbReference>
<dbReference type="Gene3D" id="3.40.50.1820">
    <property type="entry name" value="alpha/beta hydrolase"/>
    <property type="match status" value="1"/>
</dbReference>
<dbReference type="SUPFAM" id="SSF53474">
    <property type="entry name" value="alpha/beta-Hydrolases"/>
    <property type="match status" value="1"/>
</dbReference>
<accession>A0ABP3UMS9</accession>
<name>A0ABP3UMS9_9FLAO</name>
<comment type="caution">
    <text evidence="2">The sequence shown here is derived from an EMBL/GenBank/DDBJ whole genome shotgun (WGS) entry which is preliminary data.</text>
</comment>
<keyword evidence="2" id="KW-0378">Hydrolase</keyword>